<evidence type="ECO:0000256" key="2">
    <source>
        <dbReference type="ARBA" id="ARBA00023295"/>
    </source>
</evidence>
<name>A0ABT1HIR2_9NOCA</name>
<dbReference type="SUPFAM" id="SSF51445">
    <property type="entry name" value="(Trans)glycosidases"/>
    <property type="match status" value="1"/>
</dbReference>
<proteinExistence type="inferred from homology"/>
<keyword evidence="7" id="KW-1185">Reference proteome</keyword>
<dbReference type="Gene3D" id="3.20.20.80">
    <property type="entry name" value="Glycosidases"/>
    <property type="match status" value="1"/>
</dbReference>
<dbReference type="PANTHER" id="PTHR12631:SF10">
    <property type="entry name" value="BETA-XYLOSIDASE-LIKE PROTEIN-RELATED"/>
    <property type="match status" value="1"/>
</dbReference>
<accession>A0ABT1HIR2</accession>
<dbReference type="InterPro" id="IPR017853">
    <property type="entry name" value="GH"/>
</dbReference>
<sequence length="355" mass="38102">MRRALIVIVVMVIGVCAGCAGGPEGPAESTTPSAAQFAWSSATLSVNTIGLDDPNARPDAELDFAAAQGFSAVRIPVRWSSVEPVEGKLDFSALDPVIRGAAARGLEVLGVVTWAPAWAVAPEYRTVTHPAPESAARFAEFARVAAFRYRSQVSAWEVWNEPNIAASFGPIPDVSKYCAILRQSYTAIKAANPSATVLTGGTSPTRDSPTGVAPANYINALYKCAPRSFDALAMHPYSTPNLLSRPSSTNPSSRDVALVREVMKLNGDTRRKVWFTEFGAPTTQFSPTGVSEEKQKQILVDGVSLLKQLSYAGPVFVFNLRDIETGSRIPDYNYGLARTDFTLKPSLKAVIGLYN</sequence>
<organism evidence="6 7">
    <name type="scientific">Williamsia maris</name>
    <dbReference type="NCBI Taxonomy" id="72806"/>
    <lineage>
        <taxon>Bacteria</taxon>
        <taxon>Bacillati</taxon>
        <taxon>Actinomycetota</taxon>
        <taxon>Actinomycetes</taxon>
        <taxon>Mycobacteriales</taxon>
        <taxon>Nocardiaceae</taxon>
        <taxon>Williamsia</taxon>
    </lineage>
</organism>
<dbReference type="RefSeq" id="WP_253662707.1">
    <property type="nucleotide sequence ID" value="NZ_BAAAJQ010000001.1"/>
</dbReference>
<evidence type="ECO:0000256" key="4">
    <source>
        <dbReference type="SAM" id="SignalP"/>
    </source>
</evidence>
<evidence type="ECO:0000256" key="1">
    <source>
        <dbReference type="ARBA" id="ARBA00022801"/>
    </source>
</evidence>
<feature type="signal peptide" evidence="4">
    <location>
        <begin position="1"/>
        <end position="22"/>
    </location>
</feature>
<feature type="domain" description="Glycoside hydrolase family 5" evidence="5">
    <location>
        <begin position="62"/>
        <end position="295"/>
    </location>
</feature>
<evidence type="ECO:0000313" key="6">
    <source>
        <dbReference type="EMBL" id="MCP2177827.1"/>
    </source>
</evidence>
<evidence type="ECO:0000256" key="3">
    <source>
        <dbReference type="RuleBase" id="RU361153"/>
    </source>
</evidence>
<dbReference type="InterPro" id="IPR001547">
    <property type="entry name" value="Glyco_hydro_5"/>
</dbReference>
<comment type="caution">
    <text evidence="6">The sequence shown here is derived from an EMBL/GenBank/DDBJ whole genome shotgun (WGS) entry which is preliminary data.</text>
</comment>
<keyword evidence="2 3" id="KW-0326">Glycosidase</keyword>
<reference evidence="6 7" key="1">
    <citation type="submission" date="2022-06" db="EMBL/GenBank/DDBJ databases">
        <title>Genomic Encyclopedia of Archaeal and Bacterial Type Strains, Phase II (KMG-II): from individual species to whole genera.</title>
        <authorList>
            <person name="Goeker M."/>
        </authorList>
    </citation>
    <scope>NUCLEOTIDE SEQUENCE [LARGE SCALE GENOMIC DNA]</scope>
    <source>
        <strain evidence="6 7">DSM 44693</strain>
    </source>
</reference>
<evidence type="ECO:0000313" key="7">
    <source>
        <dbReference type="Proteomes" id="UP001206895"/>
    </source>
</evidence>
<comment type="similarity">
    <text evidence="3">Belongs to the glycosyl hydrolase 5 (cellulase A) family.</text>
</comment>
<feature type="chain" id="PRO_5046662959" evidence="4">
    <location>
        <begin position="23"/>
        <end position="355"/>
    </location>
</feature>
<protein>
    <submittedName>
        <fullName evidence="6">Cellulase (Glycosyl hydrolase family 5)</fullName>
    </submittedName>
</protein>
<gene>
    <name evidence="6" type="ORF">LX13_003655</name>
</gene>
<dbReference type="EMBL" id="JAMTCJ010000003">
    <property type="protein sequence ID" value="MCP2177827.1"/>
    <property type="molecule type" value="Genomic_DNA"/>
</dbReference>
<dbReference type="Proteomes" id="UP001206895">
    <property type="component" value="Unassembled WGS sequence"/>
</dbReference>
<dbReference type="Pfam" id="PF00150">
    <property type="entry name" value="Cellulase"/>
    <property type="match status" value="1"/>
</dbReference>
<dbReference type="GO" id="GO:0016787">
    <property type="term" value="F:hydrolase activity"/>
    <property type="evidence" value="ECO:0007669"/>
    <property type="project" value="UniProtKB-KW"/>
</dbReference>
<keyword evidence="4" id="KW-0732">Signal</keyword>
<dbReference type="InterPro" id="IPR051923">
    <property type="entry name" value="Glycosyl_Hydrolase_39"/>
</dbReference>
<keyword evidence="1 3" id="KW-0378">Hydrolase</keyword>
<evidence type="ECO:0000259" key="5">
    <source>
        <dbReference type="Pfam" id="PF00150"/>
    </source>
</evidence>
<dbReference type="PANTHER" id="PTHR12631">
    <property type="entry name" value="ALPHA-L-IDURONIDASE"/>
    <property type="match status" value="1"/>
</dbReference>